<gene>
    <name evidence="1" type="ORF">EG68_11496</name>
</gene>
<name>A0A8S9YHZ9_9TREM</name>
<keyword evidence="2" id="KW-1185">Reference proteome</keyword>
<accession>A0A8S9YHZ9</accession>
<sequence>MAQWKTCHPIGPKFVETGLTDSHPVCVHFRKPIDNGKQGLNAWTLVYRYRPWKIECTEKARQASKARNDILTPQV</sequence>
<comment type="caution">
    <text evidence="1">The sequence shown here is derived from an EMBL/GenBank/DDBJ whole genome shotgun (WGS) entry which is preliminary data.</text>
</comment>
<proteinExistence type="predicted"/>
<dbReference type="EMBL" id="JTDE01008323">
    <property type="protein sequence ID" value="KAF7235092.1"/>
    <property type="molecule type" value="Genomic_DNA"/>
</dbReference>
<protein>
    <submittedName>
        <fullName evidence="1">Uncharacterized protein</fullName>
    </submittedName>
</protein>
<reference evidence="1" key="1">
    <citation type="submission" date="2019-07" db="EMBL/GenBank/DDBJ databases">
        <title>Annotation for the trematode Paragonimus miyazaki's.</title>
        <authorList>
            <person name="Choi Y.-J."/>
        </authorList>
    </citation>
    <scope>NUCLEOTIDE SEQUENCE</scope>
    <source>
        <strain evidence="1">Japan</strain>
    </source>
</reference>
<dbReference type="Proteomes" id="UP000822476">
    <property type="component" value="Unassembled WGS sequence"/>
</dbReference>
<dbReference type="AlphaFoldDB" id="A0A8S9YHZ9"/>
<evidence type="ECO:0000313" key="1">
    <source>
        <dbReference type="EMBL" id="KAF7235092.1"/>
    </source>
</evidence>
<organism evidence="1 2">
    <name type="scientific">Paragonimus skrjabini miyazakii</name>
    <dbReference type="NCBI Taxonomy" id="59628"/>
    <lineage>
        <taxon>Eukaryota</taxon>
        <taxon>Metazoa</taxon>
        <taxon>Spiralia</taxon>
        <taxon>Lophotrochozoa</taxon>
        <taxon>Platyhelminthes</taxon>
        <taxon>Trematoda</taxon>
        <taxon>Digenea</taxon>
        <taxon>Plagiorchiida</taxon>
        <taxon>Troglotremata</taxon>
        <taxon>Troglotrematidae</taxon>
        <taxon>Paragonimus</taxon>
    </lineage>
</organism>
<evidence type="ECO:0000313" key="2">
    <source>
        <dbReference type="Proteomes" id="UP000822476"/>
    </source>
</evidence>